<feature type="region of interest" description="Disordered" evidence="1">
    <location>
        <begin position="124"/>
        <end position="179"/>
    </location>
</feature>
<reference evidence="2 3" key="1">
    <citation type="journal article" date="2021" name="Plant Biotechnol. J.">
        <title>Multi-omics assisted identification of the key and species-specific regulatory components of drought-tolerant mechanisms in Gossypium stocksii.</title>
        <authorList>
            <person name="Yu D."/>
            <person name="Ke L."/>
            <person name="Zhang D."/>
            <person name="Wu Y."/>
            <person name="Sun Y."/>
            <person name="Mei J."/>
            <person name="Sun J."/>
            <person name="Sun Y."/>
        </authorList>
    </citation>
    <scope>NUCLEOTIDE SEQUENCE [LARGE SCALE GENOMIC DNA]</scope>
    <source>
        <strain evidence="3">cv. E1</strain>
        <tissue evidence="2">Leaf</tissue>
    </source>
</reference>
<evidence type="ECO:0000313" key="2">
    <source>
        <dbReference type="EMBL" id="KAH1047914.1"/>
    </source>
</evidence>
<sequence length="179" mass="19588">MKVLSIKYRFCASVDPVTYDSFDIKGAHGLEAMVQTHLASGAPYLELYVQFSSLNDAFAASTSTYVREEYTTPARHSVSGESISNVGNTYWGTSTSTGWQATSAWGCYEMSRRRDNVLPMMSTREGTSYVAVDGRSDDESDVDPPREPGPDGVEVALFSEPEPVSTKAEKGSDEEEEDP</sequence>
<proteinExistence type="predicted"/>
<name>A0A9D3ZMU9_9ROSI</name>
<comment type="caution">
    <text evidence="2">The sequence shown here is derived from an EMBL/GenBank/DDBJ whole genome shotgun (WGS) entry which is preliminary data.</text>
</comment>
<organism evidence="2 3">
    <name type="scientific">Gossypium stocksii</name>
    <dbReference type="NCBI Taxonomy" id="47602"/>
    <lineage>
        <taxon>Eukaryota</taxon>
        <taxon>Viridiplantae</taxon>
        <taxon>Streptophyta</taxon>
        <taxon>Embryophyta</taxon>
        <taxon>Tracheophyta</taxon>
        <taxon>Spermatophyta</taxon>
        <taxon>Magnoliopsida</taxon>
        <taxon>eudicotyledons</taxon>
        <taxon>Gunneridae</taxon>
        <taxon>Pentapetalae</taxon>
        <taxon>rosids</taxon>
        <taxon>malvids</taxon>
        <taxon>Malvales</taxon>
        <taxon>Malvaceae</taxon>
        <taxon>Malvoideae</taxon>
        <taxon>Gossypium</taxon>
    </lineage>
</organism>
<dbReference type="EMBL" id="JAIQCV010000011">
    <property type="protein sequence ID" value="KAH1047914.1"/>
    <property type="molecule type" value="Genomic_DNA"/>
</dbReference>
<dbReference type="Proteomes" id="UP000828251">
    <property type="component" value="Unassembled WGS sequence"/>
</dbReference>
<gene>
    <name evidence="2" type="ORF">J1N35_038698</name>
</gene>
<evidence type="ECO:0000313" key="3">
    <source>
        <dbReference type="Proteomes" id="UP000828251"/>
    </source>
</evidence>
<accession>A0A9D3ZMU9</accession>
<keyword evidence="3" id="KW-1185">Reference proteome</keyword>
<dbReference type="AlphaFoldDB" id="A0A9D3ZMU9"/>
<protein>
    <submittedName>
        <fullName evidence="2">Uncharacterized protein</fullName>
    </submittedName>
</protein>
<evidence type="ECO:0000256" key="1">
    <source>
        <dbReference type="SAM" id="MobiDB-lite"/>
    </source>
</evidence>